<reference evidence="1" key="1">
    <citation type="submission" date="2023-07" db="EMBL/GenBank/DDBJ databases">
        <authorList>
            <consortium name="AG Swart"/>
            <person name="Singh M."/>
            <person name="Singh A."/>
            <person name="Seah K."/>
            <person name="Emmerich C."/>
        </authorList>
    </citation>
    <scope>NUCLEOTIDE SEQUENCE</scope>
    <source>
        <strain evidence="1">DP1</strain>
    </source>
</reference>
<evidence type="ECO:0000313" key="2">
    <source>
        <dbReference type="Proteomes" id="UP001295684"/>
    </source>
</evidence>
<name>A0AAD1UEK5_EUPCR</name>
<organism evidence="1 2">
    <name type="scientific">Euplotes crassus</name>
    <dbReference type="NCBI Taxonomy" id="5936"/>
    <lineage>
        <taxon>Eukaryota</taxon>
        <taxon>Sar</taxon>
        <taxon>Alveolata</taxon>
        <taxon>Ciliophora</taxon>
        <taxon>Intramacronucleata</taxon>
        <taxon>Spirotrichea</taxon>
        <taxon>Hypotrichia</taxon>
        <taxon>Euplotida</taxon>
        <taxon>Euplotidae</taxon>
        <taxon>Moneuplotes</taxon>
    </lineage>
</organism>
<proteinExistence type="predicted"/>
<dbReference type="EMBL" id="CAMPGE010008450">
    <property type="protein sequence ID" value="CAI2367349.1"/>
    <property type="molecule type" value="Genomic_DNA"/>
</dbReference>
<sequence>MEVFHVGQWLQKEMARKVMLKCRKTVDTYFEKQVKKPHRDLFEGRFARDNSEVRYRSADKAMKNAIMRQELPHMNRRTSPVRLKTPLSTVNELTITPSPKFYSSKIPSDSGQVEIKSVNQIDPKVAIRYNKFRLLKKKRANRNSLCHITNKLEKEKEELQKMEDKNTQVVNRLVKKVIRLKPKTLLYGNKRKIEFKHKQLKKKALFRKATGKNSRVSSFDRLNKNLPQDQGRLNVNLSNKRLKKHTMSGKMNHQAKDSIFESYKTLSTPTSLKQAYSLESVNNNGRITILTKKNKIHNVYGQKFEYKEKSVDKKLASSLKVMKTKQHSKFQKCQRNDISVQANFTPIENCSDFC</sequence>
<evidence type="ECO:0000313" key="1">
    <source>
        <dbReference type="EMBL" id="CAI2367349.1"/>
    </source>
</evidence>
<dbReference type="AlphaFoldDB" id="A0AAD1UEK5"/>
<accession>A0AAD1UEK5</accession>
<dbReference type="Proteomes" id="UP001295684">
    <property type="component" value="Unassembled WGS sequence"/>
</dbReference>
<comment type="caution">
    <text evidence="1">The sequence shown here is derived from an EMBL/GenBank/DDBJ whole genome shotgun (WGS) entry which is preliminary data.</text>
</comment>
<gene>
    <name evidence="1" type="ORF">ECRASSUSDP1_LOCUS8631</name>
</gene>
<protein>
    <submittedName>
        <fullName evidence="1">Uncharacterized protein</fullName>
    </submittedName>
</protein>
<keyword evidence="2" id="KW-1185">Reference proteome</keyword>